<feature type="transmembrane region" description="Helical" evidence="5">
    <location>
        <begin position="346"/>
        <end position="367"/>
    </location>
</feature>
<name>A0A368ZAF5_9HYPH</name>
<keyword evidence="3 5" id="KW-1133">Transmembrane helix</keyword>
<evidence type="ECO:0000256" key="2">
    <source>
        <dbReference type="ARBA" id="ARBA00022692"/>
    </source>
</evidence>
<accession>A0A368ZAF5</accession>
<comment type="subcellular location">
    <subcellularLocation>
        <location evidence="1">Membrane</location>
        <topology evidence="1">Multi-pass membrane protein</topology>
    </subcellularLocation>
</comment>
<keyword evidence="2 5" id="KW-0812">Transmembrane</keyword>
<evidence type="ECO:0000256" key="5">
    <source>
        <dbReference type="SAM" id="Phobius"/>
    </source>
</evidence>
<feature type="domain" description="Integral membrane bound transporter" evidence="6">
    <location>
        <begin position="246"/>
        <end position="355"/>
    </location>
</feature>
<protein>
    <submittedName>
        <fullName evidence="7">Fusaric acid resistance family protein</fullName>
    </submittedName>
</protein>
<dbReference type="Proteomes" id="UP000253324">
    <property type="component" value="Unassembled WGS sequence"/>
</dbReference>
<dbReference type="InterPro" id="IPR006726">
    <property type="entry name" value="PHBA_efflux_AaeB/fusaric-R"/>
</dbReference>
<feature type="transmembrane region" description="Helical" evidence="5">
    <location>
        <begin position="80"/>
        <end position="99"/>
    </location>
</feature>
<comment type="caution">
    <text evidence="7">The sequence shown here is derived from an EMBL/GenBank/DDBJ whole genome shotgun (WGS) entry which is preliminary data.</text>
</comment>
<keyword evidence="8" id="KW-1185">Reference proteome</keyword>
<evidence type="ECO:0000259" key="6">
    <source>
        <dbReference type="Pfam" id="PF13515"/>
    </source>
</evidence>
<dbReference type="AlphaFoldDB" id="A0A368ZAF5"/>
<evidence type="ECO:0000256" key="3">
    <source>
        <dbReference type="ARBA" id="ARBA00022989"/>
    </source>
</evidence>
<proteinExistence type="predicted"/>
<dbReference type="InterPro" id="IPR049453">
    <property type="entry name" value="Memb_transporter_dom"/>
</dbReference>
<feature type="transmembrane region" description="Helical" evidence="5">
    <location>
        <begin position="161"/>
        <end position="182"/>
    </location>
</feature>
<dbReference type="PANTHER" id="PTHR31086">
    <property type="entry name" value="ALUMINUM-ACTIVATED MALATE TRANSPORTER 10"/>
    <property type="match status" value="1"/>
</dbReference>
<evidence type="ECO:0000313" key="8">
    <source>
        <dbReference type="Proteomes" id="UP000253324"/>
    </source>
</evidence>
<gene>
    <name evidence="7" type="ORF">C7476_101206</name>
</gene>
<dbReference type="EMBL" id="QPJM01000001">
    <property type="protein sequence ID" value="RCW87444.1"/>
    <property type="molecule type" value="Genomic_DNA"/>
</dbReference>
<evidence type="ECO:0000313" key="7">
    <source>
        <dbReference type="EMBL" id="RCW87444.1"/>
    </source>
</evidence>
<feature type="transmembrane region" description="Helical" evidence="5">
    <location>
        <begin position="105"/>
        <end position="123"/>
    </location>
</feature>
<evidence type="ECO:0000256" key="4">
    <source>
        <dbReference type="ARBA" id="ARBA00023136"/>
    </source>
</evidence>
<feature type="transmembrane region" description="Helical" evidence="5">
    <location>
        <begin position="235"/>
        <end position="253"/>
    </location>
</feature>
<feature type="transmembrane region" description="Helical" evidence="5">
    <location>
        <begin position="130"/>
        <end position="149"/>
    </location>
</feature>
<reference evidence="7 8" key="1">
    <citation type="submission" date="2018-07" db="EMBL/GenBank/DDBJ databases">
        <title>Genomic Encyclopedia of Type Strains, Phase III (KMG-III): the genomes of soil and plant-associated and newly described type strains.</title>
        <authorList>
            <person name="Whitman W."/>
        </authorList>
    </citation>
    <scope>NUCLEOTIDE SEQUENCE [LARGE SCALE GENOMIC DNA]</scope>
    <source>
        <strain evidence="7 8">31-25a</strain>
    </source>
</reference>
<keyword evidence="4 5" id="KW-0472">Membrane</keyword>
<dbReference type="Pfam" id="PF04632">
    <property type="entry name" value="FUSC"/>
    <property type="match status" value="1"/>
</dbReference>
<feature type="transmembrane region" description="Helical" evidence="5">
    <location>
        <begin position="314"/>
        <end position="334"/>
    </location>
</feature>
<organism evidence="7 8">
    <name type="scientific">Phyllobacterium bourgognense</name>
    <dbReference type="NCBI Taxonomy" id="314236"/>
    <lineage>
        <taxon>Bacteria</taxon>
        <taxon>Pseudomonadati</taxon>
        <taxon>Pseudomonadota</taxon>
        <taxon>Alphaproteobacteria</taxon>
        <taxon>Hyphomicrobiales</taxon>
        <taxon>Phyllobacteriaceae</taxon>
        <taxon>Phyllobacterium</taxon>
    </lineage>
</organism>
<evidence type="ECO:0000256" key="1">
    <source>
        <dbReference type="ARBA" id="ARBA00004141"/>
    </source>
</evidence>
<dbReference type="OrthoDB" id="7374648at2"/>
<dbReference type="GO" id="GO:0022857">
    <property type="term" value="F:transmembrane transporter activity"/>
    <property type="evidence" value="ECO:0007669"/>
    <property type="project" value="InterPro"/>
</dbReference>
<dbReference type="Pfam" id="PF13515">
    <property type="entry name" value="FUSC_2"/>
    <property type="match status" value="1"/>
</dbReference>
<dbReference type="GO" id="GO:0005886">
    <property type="term" value="C:plasma membrane"/>
    <property type="evidence" value="ECO:0007669"/>
    <property type="project" value="InterPro"/>
</dbReference>
<sequence length="384" mass="40990">MIYVQRLFRDIPGLWPALIGELRSIHHPGPRMIDEFECVVSVLLAIVFAHALGAQNVGWAAFSGYMVMRSHVSQSLMRGSLRLVGTAAGAGMALLVAPMAVKSPAVMSVALAVFGGVTLYFALVGRRSYAWLFTGLTFCMIVIEGMKHPTESVLPFAQSRLLEIVAGTVACILVSAASTFLVRRRLNLQGGETAIQTALRHSSLWHSGAVRHSVEAAIALAFIPWIWVWLGITSLAQSSVTIMAVMMIPVASLGADPLNPVTSKLLLRFVGCSAGGLLAIAILFGSHHSPVLMTLALCLGVLVGRHIENGNAATSYIGTQFVLAFLVVLVPDSYSNAVVDPGIDRLAGILIGIVILEPVLILSHFVLGHDSRKVQPPPTHEPTE</sequence>